<protein>
    <submittedName>
        <fullName evidence="1">Uncharacterized protein</fullName>
    </submittedName>
</protein>
<gene>
    <name evidence="1" type="ORF">NJF43_03240</name>
</gene>
<dbReference type="AlphaFoldDB" id="A0AA41WG25"/>
<evidence type="ECO:0000313" key="2">
    <source>
        <dbReference type="Proteomes" id="UP001165292"/>
    </source>
</evidence>
<accession>A0AA41WG25</accession>
<comment type="caution">
    <text evidence="1">The sequence shown here is derived from an EMBL/GenBank/DDBJ whole genome shotgun (WGS) entry which is preliminary data.</text>
</comment>
<proteinExistence type="predicted"/>
<organism evidence="1 2">
    <name type="scientific">Stutzerimonas nitrititolerans</name>
    <dbReference type="NCBI Taxonomy" id="2482751"/>
    <lineage>
        <taxon>Bacteria</taxon>
        <taxon>Pseudomonadati</taxon>
        <taxon>Pseudomonadota</taxon>
        <taxon>Gammaproteobacteria</taxon>
        <taxon>Pseudomonadales</taxon>
        <taxon>Pseudomonadaceae</taxon>
        <taxon>Stutzerimonas</taxon>
    </lineage>
</organism>
<dbReference type="Proteomes" id="UP001165292">
    <property type="component" value="Unassembled WGS sequence"/>
</dbReference>
<sequence length="97" mass="10638">MDLELKELHDASLAAIRFDWATRTCHFDFSGSPKSDVPFSLVFNAVAELVLPAAFPWGPSVSVLEAKVCGIGRYEIEMQSGDTITVVAPNHSFKPTR</sequence>
<evidence type="ECO:0000313" key="1">
    <source>
        <dbReference type="EMBL" id="MCO7543767.1"/>
    </source>
</evidence>
<dbReference type="EMBL" id="JAMYBS010000002">
    <property type="protein sequence ID" value="MCO7543767.1"/>
    <property type="molecule type" value="Genomic_DNA"/>
</dbReference>
<name>A0AA41WG25_9GAMM</name>
<dbReference type="RefSeq" id="WP_253162280.1">
    <property type="nucleotide sequence ID" value="NZ_JAMYBS010000002.1"/>
</dbReference>
<reference evidence="1" key="1">
    <citation type="submission" date="2022-06" db="EMBL/GenBank/DDBJ databases">
        <title>Detection of beta-lactamases in bacteria of animal origin.</title>
        <authorList>
            <person name="Mlynarcik P."/>
            <person name="Zdarska V."/>
            <person name="Chudobova H."/>
            <person name="Prochazkova P."/>
            <person name="Hricova K."/>
            <person name="Mezerova K."/>
            <person name="Bardon J."/>
            <person name="Dolejska M."/>
            <person name="Sukkar I."/>
            <person name="Kolar M."/>
        </authorList>
    </citation>
    <scope>NUCLEOTIDE SEQUENCE</scope>
    <source>
        <strain evidence="1">S 300-3</strain>
    </source>
</reference>